<dbReference type="Proteomes" id="UP001500443">
    <property type="component" value="Unassembled WGS sequence"/>
</dbReference>
<dbReference type="PANTHER" id="PTHR43056">
    <property type="entry name" value="PEPTIDASE S9 PROLYL OLIGOPEPTIDASE"/>
    <property type="match status" value="1"/>
</dbReference>
<evidence type="ECO:0000259" key="3">
    <source>
        <dbReference type="Pfam" id="PF17676"/>
    </source>
</evidence>
<feature type="domain" description="LD-carboxypeptidase N-terminal" evidence="2">
    <location>
        <begin position="700"/>
        <end position="819"/>
    </location>
</feature>
<dbReference type="SUPFAM" id="SSF141986">
    <property type="entry name" value="LD-carboxypeptidase A C-terminal domain-like"/>
    <property type="match status" value="1"/>
</dbReference>
<dbReference type="EMBL" id="BAAAPF010000007">
    <property type="protein sequence ID" value="GAA2109745.1"/>
    <property type="molecule type" value="Genomic_DNA"/>
</dbReference>
<keyword evidence="5" id="KW-1185">Reference proteome</keyword>
<dbReference type="InterPro" id="IPR040921">
    <property type="entry name" value="Peptidase_S66C"/>
</dbReference>
<dbReference type="InterPro" id="IPR040449">
    <property type="entry name" value="Peptidase_S66_N"/>
</dbReference>
<evidence type="ECO:0000259" key="2">
    <source>
        <dbReference type="Pfam" id="PF02016"/>
    </source>
</evidence>
<dbReference type="CDD" id="cd07025">
    <property type="entry name" value="Peptidase_S66"/>
    <property type="match status" value="1"/>
</dbReference>
<dbReference type="Pfam" id="PF17676">
    <property type="entry name" value="Peptidase_S66C"/>
    <property type="match status" value="1"/>
</dbReference>
<reference evidence="4 5" key="1">
    <citation type="journal article" date="2019" name="Int. J. Syst. Evol. Microbiol.">
        <title>The Global Catalogue of Microorganisms (GCM) 10K type strain sequencing project: providing services to taxonomists for standard genome sequencing and annotation.</title>
        <authorList>
            <consortium name="The Broad Institute Genomics Platform"/>
            <consortium name="The Broad Institute Genome Sequencing Center for Infectious Disease"/>
            <person name="Wu L."/>
            <person name="Ma J."/>
        </authorList>
    </citation>
    <scope>NUCLEOTIDE SEQUENCE [LARGE SCALE GENOMIC DNA]</scope>
    <source>
        <strain evidence="4 5">JCM 15481</strain>
    </source>
</reference>
<name>A0ABN2XDL1_9ACTN</name>
<evidence type="ECO:0000313" key="5">
    <source>
        <dbReference type="Proteomes" id="UP001500443"/>
    </source>
</evidence>
<dbReference type="InterPro" id="IPR001375">
    <property type="entry name" value="Peptidase_S9_cat"/>
</dbReference>
<gene>
    <name evidence="4" type="ORF">GCM10009802_06250</name>
</gene>
<dbReference type="Gene3D" id="2.120.10.30">
    <property type="entry name" value="TolB, C-terminal domain"/>
    <property type="match status" value="1"/>
</dbReference>
<dbReference type="SUPFAM" id="SSF82171">
    <property type="entry name" value="DPP6 N-terminal domain-like"/>
    <property type="match status" value="1"/>
</dbReference>
<dbReference type="InterPro" id="IPR027461">
    <property type="entry name" value="Carboxypeptidase_A_C_sf"/>
</dbReference>
<dbReference type="InterPro" id="IPR029058">
    <property type="entry name" value="AB_hydrolase_fold"/>
</dbReference>
<sequence>MTTAPYGTWTSPLTAALAATHDGRPEYLDTVGDEVWWTAPRPREGGRRALVRLRPDGTEESVLPPPWNVRNRVIEYGGRPWAGVPRATGGPLIVFTHFADQRLYGYEPDGGGAPRPLTPVSATGGGLRWCDPVVLPERGEVWCVLEEFTGPAPTDVRRVLAAVPLDGSAAADRAAVRELTDDRHRFVTGPRLSPDGRQTAWIAWDHPQMPWDGTELRVADVTGDGGLAGVTTVLGAQTGPEAESVAQAEWLPDGTLVAATDRSGWWNLHRVDPATAVTSALCPLPEEFADALWKVGLRWFAVLGGGLVATLHGTGGTRLGVLDPATGDLADVPGPWSNWAAALAVAGDRVFGLAASPATGYEVVELDTVTGHARVAGSAHRDAVAPAFLPRPASRTFAGPDGRDVHAHLYPPHHPEFSGPEDELPPYVIWAHGGPTGHVPLVLDLEIAYFTSRGIGVAEVNYGGSTGYGRAYRERLREQWGVVDVEDCAAVARALADEGTADPARLAVRGGSAGGWTTAASLTSPLTEGLYACGTVIYPILDLAGWATDETHDFESRYLESLVGPFAKVPERYRERSPVHRADRITAPFLLLQGLDDVICPPVQCERFLDAVAGRGVPHAYLTFEGEGHGFRRAGTLTRALEAELSLYAQTFGFAAPDVPAVDLGTSRPPAAATAAPAPATGSAVALDRPRRLRPGERLAIVAPSGGFPRAELDAGVEVLRGWGLDVVVHPTAYGEDDRLSYLAADDAARARDFERAWCDPDVAAVFSGRGGYGAHRMLDRVDWPALRAAGPKVYVGFSDATALHEALATRLGVATLHGPMPAWGPFAADDGTREHLRRTLFEPATVQCLTSPGARALVPGRARGVTLGGCVSLLAAGLGTPGARAGAAGGILLIEDVEEEDYRLDRILTQLRRTGWLTGVAGVVCGTWADCGPYEKVRAVLADRLGDLGVPVLEGLDFGHGVPALTVPLGVPAVLDADAGTLALDTPGLV</sequence>
<proteinExistence type="predicted"/>
<comment type="caution">
    <text evidence="4">The sequence shown here is derived from an EMBL/GenBank/DDBJ whole genome shotgun (WGS) entry which is preliminary data.</text>
</comment>
<dbReference type="Gene3D" id="3.40.50.1820">
    <property type="entry name" value="alpha/beta hydrolase"/>
    <property type="match status" value="1"/>
</dbReference>
<dbReference type="Pfam" id="PF02016">
    <property type="entry name" value="Peptidase_S66"/>
    <property type="match status" value="1"/>
</dbReference>
<feature type="domain" description="LD-carboxypeptidase C-terminal" evidence="3">
    <location>
        <begin position="864"/>
        <end position="975"/>
    </location>
</feature>
<dbReference type="InterPro" id="IPR029062">
    <property type="entry name" value="Class_I_gatase-like"/>
</dbReference>
<evidence type="ECO:0000259" key="1">
    <source>
        <dbReference type="Pfam" id="PF00326"/>
    </source>
</evidence>
<dbReference type="InterPro" id="IPR027478">
    <property type="entry name" value="LdcA_N"/>
</dbReference>
<dbReference type="InterPro" id="IPR050585">
    <property type="entry name" value="Xaa-Pro_dipeptidyl-ppase/CocE"/>
</dbReference>
<dbReference type="Gene3D" id="3.50.30.60">
    <property type="entry name" value="LD-carboxypeptidase A C-terminal domain-like"/>
    <property type="match status" value="1"/>
</dbReference>
<dbReference type="Gene3D" id="3.40.50.10740">
    <property type="entry name" value="Class I glutamine amidotransferase-like"/>
    <property type="match status" value="1"/>
</dbReference>
<dbReference type="SUPFAM" id="SSF53474">
    <property type="entry name" value="alpha/beta-Hydrolases"/>
    <property type="match status" value="1"/>
</dbReference>
<evidence type="ECO:0000313" key="4">
    <source>
        <dbReference type="EMBL" id="GAA2109745.1"/>
    </source>
</evidence>
<organism evidence="4 5">
    <name type="scientific">Streptomyces synnematoformans</name>
    <dbReference type="NCBI Taxonomy" id="415721"/>
    <lineage>
        <taxon>Bacteria</taxon>
        <taxon>Bacillati</taxon>
        <taxon>Actinomycetota</taxon>
        <taxon>Actinomycetes</taxon>
        <taxon>Kitasatosporales</taxon>
        <taxon>Streptomycetaceae</taxon>
        <taxon>Streptomyces</taxon>
    </lineage>
</organism>
<evidence type="ECO:0008006" key="6">
    <source>
        <dbReference type="Google" id="ProtNLM"/>
    </source>
</evidence>
<accession>A0ABN2XDL1</accession>
<dbReference type="RefSeq" id="WP_344287607.1">
    <property type="nucleotide sequence ID" value="NZ_BAAAPF010000007.1"/>
</dbReference>
<dbReference type="SUPFAM" id="SSF52317">
    <property type="entry name" value="Class I glutamine amidotransferase-like"/>
    <property type="match status" value="1"/>
</dbReference>
<dbReference type="Pfam" id="PF00326">
    <property type="entry name" value="Peptidase_S9"/>
    <property type="match status" value="1"/>
</dbReference>
<protein>
    <recommendedName>
        <fullName evidence="6">LD-carboxypeptidase</fullName>
    </recommendedName>
</protein>
<dbReference type="InterPro" id="IPR011042">
    <property type="entry name" value="6-blade_b-propeller_TolB-like"/>
</dbReference>
<dbReference type="PANTHER" id="PTHR43056:SF5">
    <property type="entry name" value="PEPTIDASE S9 PROLYL OLIGOPEPTIDASE CATALYTIC DOMAIN-CONTAINING PROTEIN"/>
    <property type="match status" value="1"/>
</dbReference>
<feature type="domain" description="Peptidase S9 prolyl oligopeptidase catalytic" evidence="1">
    <location>
        <begin position="444"/>
        <end position="653"/>
    </location>
</feature>